<feature type="transmembrane region" description="Helical" evidence="6">
    <location>
        <begin position="122"/>
        <end position="141"/>
    </location>
</feature>
<feature type="transmembrane region" description="Helical" evidence="6">
    <location>
        <begin position="415"/>
        <end position="434"/>
    </location>
</feature>
<evidence type="ECO:0000313" key="8">
    <source>
        <dbReference type="WBParaSite" id="MBELARI_LOCUS9199"/>
    </source>
</evidence>
<evidence type="ECO:0000256" key="4">
    <source>
        <dbReference type="ARBA" id="ARBA00023136"/>
    </source>
</evidence>
<dbReference type="Proteomes" id="UP000887575">
    <property type="component" value="Unassembled WGS sequence"/>
</dbReference>
<comment type="subcellular location">
    <subcellularLocation>
        <location evidence="1">Membrane</location>
        <topology evidence="1">Multi-pass membrane protein</topology>
    </subcellularLocation>
</comment>
<evidence type="ECO:0000313" key="7">
    <source>
        <dbReference type="Proteomes" id="UP000887575"/>
    </source>
</evidence>
<protein>
    <submittedName>
        <fullName evidence="8">Major facilitator superfamily (MFS) profile domain-containing protein</fullName>
    </submittedName>
</protein>
<accession>A0AAF3FPT1</accession>
<evidence type="ECO:0000256" key="1">
    <source>
        <dbReference type="ARBA" id="ARBA00004141"/>
    </source>
</evidence>
<keyword evidence="7" id="KW-1185">Reference proteome</keyword>
<dbReference type="GO" id="GO:0016020">
    <property type="term" value="C:membrane"/>
    <property type="evidence" value="ECO:0007669"/>
    <property type="project" value="UniProtKB-SubCell"/>
</dbReference>
<dbReference type="GO" id="GO:0006820">
    <property type="term" value="P:monoatomic anion transport"/>
    <property type="evidence" value="ECO:0007669"/>
    <property type="project" value="TreeGrafter"/>
</dbReference>
<dbReference type="PANTHER" id="PTHR11662">
    <property type="entry name" value="SOLUTE CARRIER FAMILY 17"/>
    <property type="match status" value="1"/>
</dbReference>
<name>A0AAF3FPT1_9BILA</name>
<dbReference type="GO" id="GO:0022857">
    <property type="term" value="F:transmembrane transporter activity"/>
    <property type="evidence" value="ECO:0007669"/>
    <property type="project" value="InterPro"/>
</dbReference>
<feature type="compositionally biased region" description="Basic and acidic residues" evidence="5">
    <location>
        <begin position="1"/>
        <end position="22"/>
    </location>
</feature>
<reference evidence="8" key="1">
    <citation type="submission" date="2024-02" db="UniProtKB">
        <authorList>
            <consortium name="WormBaseParasite"/>
        </authorList>
    </citation>
    <scope>IDENTIFICATION</scope>
</reference>
<dbReference type="WBParaSite" id="MBELARI_LOCUS9199">
    <property type="protein sequence ID" value="MBELARI_LOCUS9199"/>
    <property type="gene ID" value="MBELARI_LOCUS9199"/>
</dbReference>
<feature type="transmembrane region" description="Helical" evidence="6">
    <location>
        <begin position="284"/>
        <end position="306"/>
    </location>
</feature>
<feature type="transmembrane region" description="Helical" evidence="6">
    <location>
        <begin position="455"/>
        <end position="474"/>
    </location>
</feature>
<keyword evidence="3 6" id="KW-1133">Transmembrane helix</keyword>
<feature type="transmembrane region" description="Helical" evidence="6">
    <location>
        <begin position="360"/>
        <end position="381"/>
    </location>
</feature>
<dbReference type="FunFam" id="1.20.1250.20:FF:000532">
    <property type="entry name" value="SLC (SoLute Carrier) homolog"/>
    <property type="match status" value="1"/>
</dbReference>
<keyword evidence="2 6" id="KW-0812">Transmembrane</keyword>
<dbReference type="Pfam" id="PF07690">
    <property type="entry name" value="MFS_1"/>
    <property type="match status" value="1"/>
</dbReference>
<dbReference type="PANTHER" id="PTHR11662:SF314">
    <property type="entry name" value="MAJOR FACILITATOR SUPERFAMILY (MFS) PROFILE DOMAIN-CONTAINING PROTEIN"/>
    <property type="match status" value="1"/>
</dbReference>
<dbReference type="InterPro" id="IPR036259">
    <property type="entry name" value="MFS_trans_sf"/>
</dbReference>
<evidence type="ECO:0000256" key="6">
    <source>
        <dbReference type="SAM" id="Phobius"/>
    </source>
</evidence>
<evidence type="ECO:0000256" key="3">
    <source>
        <dbReference type="ARBA" id="ARBA00022989"/>
    </source>
</evidence>
<feature type="transmembrane region" description="Helical" evidence="6">
    <location>
        <begin position="218"/>
        <end position="237"/>
    </location>
</feature>
<keyword evidence="4 6" id="KW-0472">Membrane</keyword>
<evidence type="ECO:0000256" key="2">
    <source>
        <dbReference type="ARBA" id="ARBA00022692"/>
    </source>
</evidence>
<proteinExistence type="predicted"/>
<feature type="transmembrane region" description="Helical" evidence="6">
    <location>
        <begin position="326"/>
        <end position="348"/>
    </location>
</feature>
<dbReference type="InterPro" id="IPR011701">
    <property type="entry name" value="MFS"/>
</dbReference>
<feature type="region of interest" description="Disordered" evidence="5">
    <location>
        <begin position="1"/>
        <end position="25"/>
    </location>
</feature>
<feature type="transmembrane region" description="Helical" evidence="6">
    <location>
        <begin position="34"/>
        <end position="56"/>
    </location>
</feature>
<organism evidence="7 8">
    <name type="scientific">Mesorhabditis belari</name>
    <dbReference type="NCBI Taxonomy" id="2138241"/>
    <lineage>
        <taxon>Eukaryota</taxon>
        <taxon>Metazoa</taxon>
        <taxon>Ecdysozoa</taxon>
        <taxon>Nematoda</taxon>
        <taxon>Chromadorea</taxon>
        <taxon>Rhabditida</taxon>
        <taxon>Rhabditina</taxon>
        <taxon>Rhabditomorpha</taxon>
        <taxon>Rhabditoidea</taxon>
        <taxon>Rhabditidae</taxon>
        <taxon>Mesorhabditinae</taxon>
        <taxon>Mesorhabditis</taxon>
    </lineage>
</organism>
<evidence type="ECO:0000256" key="5">
    <source>
        <dbReference type="SAM" id="MobiDB-lite"/>
    </source>
</evidence>
<dbReference type="InterPro" id="IPR050382">
    <property type="entry name" value="MFS_Na/Anion_cotransporter"/>
</dbReference>
<dbReference type="SUPFAM" id="SSF103473">
    <property type="entry name" value="MFS general substrate transporter"/>
    <property type="match status" value="1"/>
</dbReference>
<dbReference type="AlphaFoldDB" id="A0AAF3FPT1"/>
<sequence length="522" mass="56897">MVKIATENHDRNSDTSSTDKDPSKKHKIFPSSRFFTAILLCLCFVSLSVSTSNLGVSMTCMVKNTSAAEFDYDDTVFMSTNKTTAPRQKNACNEVGKTSCSERNKLAWTGMEKGFIDLNSKWAICASLILIILSNAMIPLVASTSVWLIFLFRVVTGMGDALLFPSATSLITRWFPPKERPFAIGFVTGGRQIGTLLIAPIAGQLCARSGSTFGGYEAIFNLSAIIGTFILVIWLFLSADKPSKQFCISETEKDYIERKIKEESLGKRNERGNPPWRKIAKCRALYVGVFALVGHEFPLVIMLQLLPMYIKDVLGFSEQQTGFISALPIGILWISKTLSSSLASVLTASKPPLLSKTTSCKIFNFIASLGLSVCIGVTPFIASPPWCIVLLCMANGFAGLHTPGVQTALVQIAPAYSGIITGISFSVVACFSIANKILSNSILDPQKANLDQWKIVFLISAVVAILPVFFFTIWGSAEREKWATNQGMNPDVETQSQSSNGSDNTLTRYAVAINQDLDLETA</sequence>
<dbReference type="Gene3D" id="1.20.1250.20">
    <property type="entry name" value="MFS general substrate transporter like domains"/>
    <property type="match status" value="2"/>
</dbReference>